<dbReference type="SUPFAM" id="SSF54593">
    <property type="entry name" value="Glyoxalase/Bleomycin resistance protein/Dihydroxybiphenyl dioxygenase"/>
    <property type="match status" value="1"/>
</dbReference>
<comment type="caution">
    <text evidence="2">The sequence shown here is derived from an EMBL/GenBank/DDBJ whole genome shotgun (WGS) entry which is preliminary data.</text>
</comment>
<protein>
    <recommendedName>
        <fullName evidence="1">VOC domain-containing protein</fullName>
    </recommendedName>
</protein>
<proteinExistence type="predicted"/>
<dbReference type="InterPro" id="IPR029068">
    <property type="entry name" value="Glyas_Bleomycin-R_OHBP_Dase"/>
</dbReference>
<dbReference type="RefSeq" id="WP_204038232.1">
    <property type="nucleotide sequence ID" value="NZ_BOPC01000118.1"/>
</dbReference>
<gene>
    <name evidence="2" type="ORF">Vqi01_56930</name>
</gene>
<evidence type="ECO:0000313" key="2">
    <source>
        <dbReference type="EMBL" id="GIJ30531.1"/>
    </source>
</evidence>
<name>A0ABQ4JJC1_9ACTN</name>
<evidence type="ECO:0000259" key="1">
    <source>
        <dbReference type="PROSITE" id="PS51819"/>
    </source>
</evidence>
<dbReference type="EMBL" id="BOPC01000118">
    <property type="protein sequence ID" value="GIJ30531.1"/>
    <property type="molecule type" value="Genomic_DNA"/>
</dbReference>
<keyword evidence="3" id="KW-1185">Reference proteome</keyword>
<organism evidence="2 3">
    <name type="scientific">Micromonospora qiuiae</name>
    <dbReference type="NCBI Taxonomy" id="502268"/>
    <lineage>
        <taxon>Bacteria</taxon>
        <taxon>Bacillati</taxon>
        <taxon>Actinomycetota</taxon>
        <taxon>Actinomycetes</taxon>
        <taxon>Micromonosporales</taxon>
        <taxon>Micromonosporaceae</taxon>
        <taxon>Micromonospora</taxon>
    </lineage>
</organism>
<dbReference type="InterPro" id="IPR037523">
    <property type="entry name" value="VOC_core"/>
</dbReference>
<accession>A0ABQ4JJC1</accession>
<dbReference type="Proteomes" id="UP000653076">
    <property type="component" value="Unassembled WGS sequence"/>
</dbReference>
<dbReference type="Gene3D" id="3.10.180.10">
    <property type="entry name" value="2,3-Dihydroxybiphenyl 1,2-Dioxygenase, domain 1"/>
    <property type="match status" value="1"/>
</dbReference>
<feature type="domain" description="VOC" evidence="1">
    <location>
        <begin position="3"/>
        <end position="126"/>
    </location>
</feature>
<reference evidence="2 3" key="1">
    <citation type="submission" date="2021-01" db="EMBL/GenBank/DDBJ databases">
        <title>Whole genome shotgun sequence of Verrucosispora qiuiae NBRC 106684.</title>
        <authorList>
            <person name="Komaki H."/>
            <person name="Tamura T."/>
        </authorList>
    </citation>
    <scope>NUCLEOTIDE SEQUENCE [LARGE SCALE GENOMIC DNA]</scope>
    <source>
        <strain evidence="2 3">NBRC 106684</strain>
    </source>
</reference>
<evidence type="ECO:0000313" key="3">
    <source>
        <dbReference type="Proteomes" id="UP000653076"/>
    </source>
</evidence>
<dbReference type="Pfam" id="PF13669">
    <property type="entry name" value="Glyoxalase_4"/>
    <property type="match status" value="1"/>
</dbReference>
<sequence length="132" mass="14341">MADIHHIGIRVADIEKVASVLTRAFGVQIQYDAKDRADQPRIAYARFRNCRLELIEDPANPPPGNDLAALDHIAVDAGEIVQAVGELASVGFKSLDSHPRVGAFGNQVAAFERSTFAGIKLHLVCQQEGREP</sequence>
<dbReference type="PROSITE" id="PS51819">
    <property type="entry name" value="VOC"/>
    <property type="match status" value="1"/>
</dbReference>